<keyword evidence="2" id="KW-1185">Reference proteome</keyword>
<proteinExistence type="predicted"/>
<dbReference type="EMBL" id="JARKIB010000202">
    <property type="protein sequence ID" value="KAJ7724503.1"/>
    <property type="molecule type" value="Genomic_DNA"/>
</dbReference>
<evidence type="ECO:0000313" key="2">
    <source>
        <dbReference type="Proteomes" id="UP001215598"/>
    </source>
</evidence>
<dbReference type="AlphaFoldDB" id="A0AAD7MMP7"/>
<gene>
    <name evidence="1" type="ORF">B0H16DRAFT_1333481</name>
</gene>
<organism evidence="1 2">
    <name type="scientific">Mycena metata</name>
    <dbReference type="NCBI Taxonomy" id="1033252"/>
    <lineage>
        <taxon>Eukaryota</taxon>
        <taxon>Fungi</taxon>
        <taxon>Dikarya</taxon>
        <taxon>Basidiomycota</taxon>
        <taxon>Agaricomycotina</taxon>
        <taxon>Agaricomycetes</taxon>
        <taxon>Agaricomycetidae</taxon>
        <taxon>Agaricales</taxon>
        <taxon>Marasmiineae</taxon>
        <taxon>Mycenaceae</taxon>
        <taxon>Mycena</taxon>
    </lineage>
</organism>
<reference evidence="1" key="1">
    <citation type="submission" date="2023-03" db="EMBL/GenBank/DDBJ databases">
        <title>Massive genome expansion in bonnet fungi (Mycena s.s.) driven by repeated elements and novel gene families across ecological guilds.</title>
        <authorList>
            <consortium name="Lawrence Berkeley National Laboratory"/>
            <person name="Harder C.B."/>
            <person name="Miyauchi S."/>
            <person name="Viragh M."/>
            <person name="Kuo A."/>
            <person name="Thoen E."/>
            <person name="Andreopoulos B."/>
            <person name="Lu D."/>
            <person name="Skrede I."/>
            <person name="Drula E."/>
            <person name="Henrissat B."/>
            <person name="Morin E."/>
            <person name="Kohler A."/>
            <person name="Barry K."/>
            <person name="LaButti K."/>
            <person name="Morin E."/>
            <person name="Salamov A."/>
            <person name="Lipzen A."/>
            <person name="Mereny Z."/>
            <person name="Hegedus B."/>
            <person name="Baldrian P."/>
            <person name="Stursova M."/>
            <person name="Weitz H."/>
            <person name="Taylor A."/>
            <person name="Grigoriev I.V."/>
            <person name="Nagy L.G."/>
            <person name="Martin F."/>
            <person name="Kauserud H."/>
        </authorList>
    </citation>
    <scope>NUCLEOTIDE SEQUENCE</scope>
    <source>
        <strain evidence="1">CBHHK182m</strain>
    </source>
</reference>
<dbReference type="Proteomes" id="UP001215598">
    <property type="component" value="Unassembled WGS sequence"/>
</dbReference>
<accession>A0AAD7MMP7</accession>
<feature type="non-terminal residue" evidence="1">
    <location>
        <position position="100"/>
    </location>
</feature>
<evidence type="ECO:0000313" key="1">
    <source>
        <dbReference type="EMBL" id="KAJ7724503.1"/>
    </source>
</evidence>
<name>A0AAD7MMP7_9AGAR</name>
<sequence length="100" mass="11676">PEDHHHISHSRNFPSNIPYFLHENEGDPAVKNFLPKLKGHLLSWLAHPDWSGNGNEFTSDNYSKLLIKNDRLYHHKVLRVNYTTYDVCRGQALEIQNVTK</sequence>
<comment type="caution">
    <text evidence="1">The sequence shown here is derived from an EMBL/GenBank/DDBJ whole genome shotgun (WGS) entry which is preliminary data.</text>
</comment>
<protein>
    <submittedName>
        <fullName evidence="1">Uncharacterized protein</fullName>
    </submittedName>
</protein>